<evidence type="ECO:0000313" key="1">
    <source>
        <dbReference type="EMBL" id="GAA4035901.1"/>
    </source>
</evidence>
<keyword evidence="2" id="KW-1185">Reference proteome</keyword>
<reference evidence="2" key="1">
    <citation type="journal article" date="2019" name="Int. J. Syst. Evol. Microbiol.">
        <title>The Global Catalogue of Microorganisms (GCM) 10K type strain sequencing project: providing services to taxonomists for standard genome sequencing and annotation.</title>
        <authorList>
            <consortium name="The Broad Institute Genomics Platform"/>
            <consortium name="The Broad Institute Genome Sequencing Center for Infectious Disease"/>
            <person name="Wu L."/>
            <person name="Ma J."/>
        </authorList>
    </citation>
    <scope>NUCLEOTIDE SEQUENCE [LARGE SCALE GENOMIC DNA]</scope>
    <source>
        <strain evidence="2">JCM 17225</strain>
    </source>
</reference>
<comment type="caution">
    <text evidence="1">The sequence shown here is derived from an EMBL/GenBank/DDBJ whole genome shotgun (WGS) entry which is preliminary data.</text>
</comment>
<proteinExistence type="predicted"/>
<evidence type="ECO:0000313" key="2">
    <source>
        <dbReference type="Proteomes" id="UP001501469"/>
    </source>
</evidence>
<sequence>MCTWPFYARRRTDAAGTVRGRFFLRLDDGPPVVLGEVVYAVAFLTQAHEYVRTAYLKTDAEQLLEVV</sequence>
<dbReference type="RefSeq" id="WP_345053828.1">
    <property type="nucleotide sequence ID" value="NZ_BAABDK010000016.1"/>
</dbReference>
<protein>
    <submittedName>
        <fullName evidence="1">Uncharacterized protein</fullName>
    </submittedName>
</protein>
<dbReference type="Proteomes" id="UP001501469">
    <property type="component" value="Unassembled WGS sequence"/>
</dbReference>
<accession>A0ABP7U4D5</accession>
<dbReference type="EMBL" id="BAABDK010000016">
    <property type="protein sequence ID" value="GAA4035901.1"/>
    <property type="molecule type" value="Genomic_DNA"/>
</dbReference>
<organism evidence="1 2">
    <name type="scientific">Hymenobacter glaciei</name>
    <dbReference type="NCBI Taxonomy" id="877209"/>
    <lineage>
        <taxon>Bacteria</taxon>
        <taxon>Pseudomonadati</taxon>
        <taxon>Bacteroidota</taxon>
        <taxon>Cytophagia</taxon>
        <taxon>Cytophagales</taxon>
        <taxon>Hymenobacteraceae</taxon>
        <taxon>Hymenobacter</taxon>
    </lineage>
</organism>
<name>A0ABP7U4D5_9BACT</name>
<gene>
    <name evidence="1" type="ORF">GCM10022409_20900</name>
</gene>